<feature type="transmembrane region" description="Helical" evidence="10">
    <location>
        <begin position="233"/>
        <end position="252"/>
    </location>
</feature>
<reference evidence="11 12" key="1">
    <citation type="journal article" date="2008" name="Nature">
        <title>The Trichoplax genome and the nature of placozoans.</title>
        <authorList>
            <person name="Srivastava M."/>
            <person name="Begovic E."/>
            <person name="Chapman J."/>
            <person name="Putnam N.H."/>
            <person name="Hellsten U."/>
            <person name="Kawashima T."/>
            <person name="Kuo A."/>
            <person name="Mitros T."/>
            <person name="Salamov A."/>
            <person name="Carpenter M.L."/>
            <person name="Signorovitch A.Y."/>
            <person name="Moreno M.A."/>
            <person name="Kamm K."/>
            <person name="Grimwood J."/>
            <person name="Schmutz J."/>
            <person name="Shapiro H."/>
            <person name="Grigoriev I.V."/>
            <person name="Buss L.W."/>
            <person name="Schierwater B."/>
            <person name="Dellaporta S.L."/>
            <person name="Rokhsar D.S."/>
        </authorList>
    </citation>
    <scope>NUCLEOTIDE SEQUENCE [LARGE SCALE GENOMIC DNA]</scope>
    <source>
        <strain evidence="11 12">Grell-BS-1999</strain>
    </source>
</reference>
<evidence type="ECO:0000313" key="11">
    <source>
        <dbReference type="EMBL" id="EDV26039.1"/>
    </source>
</evidence>
<dbReference type="GO" id="GO:0030148">
    <property type="term" value="P:sphingolipid biosynthetic process"/>
    <property type="evidence" value="ECO:0000318"/>
    <property type="project" value="GO_Central"/>
</dbReference>
<evidence type="ECO:0000256" key="4">
    <source>
        <dbReference type="ARBA" id="ARBA00022692"/>
    </source>
</evidence>
<dbReference type="Proteomes" id="UP000009022">
    <property type="component" value="Unassembled WGS sequence"/>
</dbReference>
<comment type="catalytic activity">
    <reaction evidence="10">
        <text>a very-long-chain acyl-CoA + malonyl-CoA + H(+) = a very-long-chain 3-oxoacyl-CoA + CO2 + CoA</text>
        <dbReference type="Rhea" id="RHEA:32727"/>
        <dbReference type="ChEBI" id="CHEBI:15378"/>
        <dbReference type="ChEBI" id="CHEBI:16526"/>
        <dbReference type="ChEBI" id="CHEBI:57287"/>
        <dbReference type="ChEBI" id="CHEBI:57384"/>
        <dbReference type="ChEBI" id="CHEBI:90725"/>
        <dbReference type="ChEBI" id="CHEBI:90736"/>
        <dbReference type="EC" id="2.3.1.199"/>
    </reaction>
</comment>
<evidence type="ECO:0000256" key="8">
    <source>
        <dbReference type="ARBA" id="ARBA00023136"/>
    </source>
</evidence>
<dbReference type="Pfam" id="PF01151">
    <property type="entry name" value="ELO"/>
    <property type="match status" value="1"/>
</dbReference>
<dbReference type="GO" id="GO:0034626">
    <property type="term" value="P:fatty acid elongation, polyunsaturated fatty acid"/>
    <property type="evidence" value="ECO:0000318"/>
    <property type="project" value="GO_Central"/>
</dbReference>
<dbReference type="PANTHER" id="PTHR11157">
    <property type="entry name" value="FATTY ACID ACYL TRANSFERASE-RELATED"/>
    <property type="match status" value="1"/>
</dbReference>
<evidence type="ECO:0000256" key="6">
    <source>
        <dbReference type="ARBA" id="ARBA00022989"/>
    </source>
</evidence>
<name>B3RVR2_TRIAD</name>
<organism evidence="11 12">
    <name type="scientific">Trichoplax adhaerens</name>
    <name type="common">Trichoplax reptans</name>
    <dbReference type="NCBI Taxonomy" id="10228"/>
    <lineage>
        <taxon>Eukaryota</taxon>
        <taxon>Metazoa</taxon>
        <taxon>Placozoa</taxon>
        <taxon>Uniplacotomia</taxon>
        <taxon>Trichoplacea</taxon>
        <taxon>Trichoplacidae</taxon>
        <taxon>Trichoplax</taxon>
    </lineage>
</organism>
<feature type="transmembrane region" description="Helical" evidence="10">
    <location>
        <begin position="189"/>
        <end position="213"/>
    </location>
</feature>
<dbReference type="GO" id="GO:0034625">
    <property type="term" value="P:fatty acid elongation, monounsaturated fatty acid"/>
    <property type="evidence" value="ECO:0000318"/>
    <property type="project" value="GO_Central"/>
</dbReference>
<dbReference type="GO" id="GO:0005789">
    <property type="term" value="C:endoplasmic reticulum membrane"/>
    <property type="evidence" value="ECO:0000318"/>
    <property type="project" value="GO_Central"/>
</dbReference>
<keyword evidence="9 10" id="KW-0275">Fatty acid biosynthesis</keyword>
<dbReference type="STRING" id="10228.B3RVR2"/>
<dbReference type="EC" id="2.3.1.199" evidence="10"/>
<keyword evidence="5 10" id="KW-0276">Fatty acid metabolism</keyword>
<dbReference type="PANTHER" id="PTHR11157:SF17">
    <property type="entry name" value="ELONGATION OF VERY LONG CHAIN FATTY ACIDS PROTEIN 6"/>
    <property type="match status" value="1"/>
</dbReference>
<protein>
    <recommendedName>
        <fullName evidence="10">Elongation of very long chain fatty acids protein</fullName>
        <ecNumber evidence="10">2.3.1.199</ecNumber>
    </recommendedName>
    <alternativeName>
        <fullName evidence="10">Very-long-chain 3-oxoacyl-CoA synthase</fullName>
    </alternativeName>
</protein>
<keyword evidence="12" id="KW-1185">Reference proteome</keyword>
<keyword evidence="2 10" id="KW-0444">Lipid biosynthesis</keyword>
<evidence type="ECO:0000256" key="5">
    <source>
        <dbReference type="ARBA" id="ARBA00022832"/>
    </source>
</evidence>
<accession>B3RVR2</accession>
<evidence type="ECO:0000256" key="3">
    <source>
        <dbReference type="ARBA" id="ARBA00022679"/>
    </source>
</evidence>
<dbReference type="KEGG" id="tad:TRIADDRAFT_24364"/>
<dbReference type="OMA" id="HIRWAAN"/>
<keyword evidence="3 10" id="KW-0808">Transferase</keyword>
<dbReference type="InterPro" id="IPR030457">
    <property type="entry name" value="ELO_CS"/>
</dbReference>
<sequence>MENLSAFLTNFDADTHIRWAANHWHLSVYIAIFYIVATFVTQHVMQSRNPMNLRRELFYWNVFLAVYSAVTSYKTIGKLISVWYNQGFYNVTCTTWMFYDEQTKFWIWLFPVSKIVELVDTSFIVLRKNRLIFLHWYHHATVLVYCWYAYGKAAGTGTWFIALNAFVHTIMYSYYALKATGQFKISKKVNLLITTLQTVQMIVGCGINTYAAHSQFILGKDCTITKNLLMASGVMYFSYLVLFANFFFKTYLRSPKPKEKLS</sequence>
<dbReference type="eggNOG" id="KOG3072">
    <property type="taxonomic scope" value="Eukaryota"/>
</dbReference>
<keyword evidence="4 10" id="KW-0812">Transmembrane</keyword>
<dbReference type="GO" id="GO:0009922">
    <property type="term" value="F:fatty acid elongase activity"/>
    <property type="evidence" value="ECO:0000318"/>
    <property type="project" value="GO_Central"/>
</dbReference>
<comment type="similarity">
    <text evidence="10">Belongs to the ELO family.</text>
</comment>
<dbReference type="InParanoid" id="B3RVR2"/>
<evidence type="ECO:0000256" key="9">
    <source>
        <dbReference type="ARBA" id="ARBA00023160"/>
    </source>
</evidence>
<dbReference type="PhylomeDB" id="B3RVR2"/>
<dbReference type="CTD" id="6752792"/>
<dbReference type="OrthoDB" id="10259681at2759"/>
<dbReference type="RefSeq" id="XP_002112072.1">
    <property type="nucleotide sequence ID" value="XM_002112036.1"/>
</dbReference>
<dbReference type="AlphaFoldDB" id="B3RVR2"/>
<dbReference type="GO" id="GO:0019367">
    <property type="term" value="P:fatty acid elongation, saturated fatty acid"/>
    <property type="evidence" value="ECO:0000318"/>
    <property type="project" value="GO_Central"/>
</dbReference>
<dbReference type="HOGENOM" id="CLU_048483_1_1_1"/>
<dbReference type="GeneID" id="6752792"/>
<keyword evidence="8 10" id="KW-0472">Membrane</keyword>
<keyword evidence="7 10" id="KW-0443">Lipid metabolism</keyword>
<dbReference type="InterPro" id="IPR002076">
    <property type="entry name" value="ELO_fam"/>
</dbReference>
<evidence type="ECO:0000313" key="12">
    <source>
        <dbReference type="Proteomes" id="UP000009022"/>
    </source>
</evidence>
<gene>
    <name evidence="11" type="ORF">TRIADDRAFT_24364</name>
</gene>
<feature type="transmembrane region" description="Helical" evidence="10">
    <location>
        <begin position="57"/>
        <end position="76"/>
    </location>
</feature>
<dbReference type="GO" id="GO:0042761">
    <property type="term" value="P:very long-chain fatty acid biosynthetic process"/>
    <property type="evidence" value="ECO:0000318"/>
    <property type="project" value="GO_Central"/>
</dbReference>
<feature type="transmembrane region" description="Helical" evidence="10">
    <location>
        <begin position="156"/>
        <end position="177"/>
    </location>
</feature>
<evidence type="ECO:0000256" key="1">
    <source>
        <dbReference type="ARBA" id="ARBA00004141"/>
    </source>
</evidence>
<dbReference type="EMBL" id="DS985244">
    <property type="protein sequence ID" value="EDV26039.1"/>
    <property type="molecule type" value="Genomic_DNA"/>
</dbReference>
<dbReference type="PROSITE" id="PS01188">
    <property type="entry name" value="ELO"/>
    <property type="match status" value="1"/>
</dbReference>
<keyword evidence="6 10" id="KW-1133">Transmembrane helix</keyword>
<comment type="subcellular location">
    <subcellularLocation>
        <location evidence="1">Membrane</location>
        <topology evidence="1">Multi-pass membrane protein</topology>
    </subcellularLocation>
</comment>
<feature type="transmembrane region" description="Helical" evidence="10">
    <location>
        <begin position="105"/>
        <end position="126"/>
    </location>
</feature>
<evidence type="ECO:0000256" key="7">
    <source>
        <dbReference type="ARBA" id="ARBA00023098"/>
    </source>
</evidence>
<feature type="transmembrane region" description="Helical" evidence="10">
    <location>
        <begin position="133"/>
        <end position="150"/>
    </location>
</feature>
<evidence type="ECO:0000256" key="10">
    <source>
        <dbReference type="RuleBase" id="RU361115"/>
    </source>
</evidence>
<proteinExistence type="inferred from homology"/>
<feature type="transmembrane region" description="Helical" evidence="10">
    <location>
        <begin position="26"/>
        <end position="45"/>
    </location>
</feature>
<evidence type="ECO:0000256" key="2">
    <source>
        <dbReference type="ARBA" id="ARBA00022516"/>
    </source>
</evidence>